<evidence type="ECO:0008006" key="3">
    <source>
        <dbReference type="Google" id="ProtNLM"/>
    </source>
</evidence>
<evidence type="ECO:0000313" key="2">
    <source>
        <dbReference type="Proteomes" id="UP000005408"/>
    </source>
</evidence>
<sequence length="262" mass="28978">MDRLWIFSKNAMKIYQTNVLGETLHSTDVEADWQVAGICVTREEELLICCKGDQTIKKCTKDGSVVDLINLAPLRPISISTSWSTGEILVGAIDSSISDDEAFSSGSGRRVVFKYTSSGEKTVEIQFESLGVPLFTVPWKIQVGTNGDIAVCNMKSEREGEVVLLDKYGRLKFRYNSKESQIGDDVSEVKFCPVGLCFDDKNNLVVSEVHSYSVQLIDLNGKFKGTLYRNKRNPPTDIVRCSNGDLMVGCSSGKVHVLKSNE</sequence>
<accession>A0A8W8N7U9</accession>
<keyword evidence="2" id="KW-1185">Reference proteome</keyword>
<dbReference type="EnsemblMetazoa" id="G4640.1">
    <property type="protein sequence ID" value="G4640.1:cds"/>
    <property type="gene ID" value="G4640"/>
</dbReference>
<dbReference type="Proteomes" id="UP000005408">
    <property type="component" value="Unassembled WGS sequence"/>
</dbReference>
<name>A0A8W8N7U9_MAGGI</name>
<dbReference type="SUPFAM" id="SSF101898">
    <property type="entry name" value="NHL repeat"/>
    <property type="match status" value="1"/>
</dbReference>
<protein>
    <recommendedName>
        <fullName evidence="3">Tripartite motif-containing protein 2</fullName>
    </recommendedName>
</protein>
<proteinExistence type="predicted"/>
<dbReference type="Gene3D" id="2.120.10.30">
    <property type="entry name" value="TolB, C-terminal domain"/>
    <property type="match status" value="1"/>
</dbReference>
<dbReference type="EnsemblMetazoa" id="G4640.2">
    <property type="protein sequence ID" value="G4640.2:cds"/>
    <property type="gene ID" value="G4640"/>
</dbReference>
<evidence type="ECO:0000313" key="1">
    <source>
        <dbReference type="EnsemblMetazoa" id="G4640.3:cds"/>
    </source>
</evidence>
<reference evidence="1" key="1">
    <citation type="submission" date="2022-08" db="UniProtKB">
        <authorList>
            <consortium name="EnsemblMetazoa"/>
        </authorList>
    </citation>
    <scope>IDENTIFICATION</scope>
    <source>
        <strain evidence="1">05x7-T-G4-1.051#20</strain>
    </source>
</reference>
<dbReference type="AlphaFoldDB" id="A0A8W8N7U9"/>
<dbReference type="EnsemblMetazoa" id="G4640.5">
    <property type="protein sequence ID" value="G4640.5:cds"/>
    <property type="gene ID" value="G4640"/>
</dbReference>
<dbReference type="EnsemblMetazoa" id="G4640.3">
    <property type="protein sequence ID" value="G4640.3:cds"/>
    <property type="gene ID" value="G4640"/>
</dbReference>
<organism evidence="1 2">
    <name type="scientific">Magallana gigas</name>
    <name type="common">Pacific oyster</name>
    <name type="synonym">Crassostrea gigas</name>
    <dbReference type="NCBI Taxonomy" id="29159"/>
    <lineage>
        <taxon>Eukaryota</taxon>
        <taxon>Metazoa</taxon>
        <taxon>Spiralia</taxon>
        <taxon>Lophotrochozoa</taxon>
        <taxon>Mollusca</taxon>
        <taxon>Bivalvia</taxon>
        <taxon>Autobranchia</taxon>
        <taxon>Pteriomorphia</taxon>
        <taxon>Ostreida</taxon>
        <taxon>Ostreoidea</taxon>
        <taxon>Ostreidae</taxon>
        <taxon>Magallana</taxon>
    </lineage>
</organism>
<dbReference type="InterPro" id="IPR011042">
    <property type="entry name" value="6-blade_b-propeller_TolB-like"/>
</dbReference>